<organism evidence="2 3">
    <name type="scientific">Metabacillus herbersteinensis</name>
    <dbReference type="NCBI Taxonomy" id="283816"/>
    <lineage>
        <taxon>Bacteria</taxon>
        <taxon>Bacillati</taxon>
        <taxon>Bacillota</taxon>
        <taxon>Bacilli</taxon>
        <taxon>Bacillales</taxon>
        <taxon>Bacillaceae</taxon>
        <taxon>Metabacillus</taxon>
    </lineage>
</organism>
<dbReference type="Proteomes" id="UP001589854">
    <property type="component" value="Unassembled WGS sequence"/>
</dbReference>
<evidence type="ECO:0008006" key="4">
    <source>
        <dbReference type="Google" id="ProtNLM"/>
    </source>
</evidence>
<feature type="signal peptide" evidence="1">
    <location>
        <begin position="1"/>
        <end position="18"/>
    </location>
</feature>
<evidence type="ECO:0000256" key="1">
    <source>
        <dbReference type="SAM" id="SignalP"/>
    </source>
</evidence>
<feature type="chain" id="PRO_5045140443" description="Sporulation protein" evidence="1">
    <location>
        <begin position="19"/>
        <end position="145"/>
    </location>
</feature>
<keyword evidence="1" id="KW-0732">Signal</keyword>
<dbReference type="RefSeq" id="WP_378934756.1">
    <property type="nucleotide sequence ID" value="NZ_JBHLVO010000010.1"/>
</dbReference>
<keyword evidence="3" id="KW-1185">Reference proteome</keyword>
<sequence>MKKFFFIVVLMMLLPACAGNQNVAHPYDREDSNGTKLMTNREGNGIYNRELDDDRTNTNQNPNFIDLSESRPNYGTDENKLSEALIGEEGLTMGPVVRNGQDIRVTVYTSDDLSKKELRDREEELHNKMVRALPRYHIKINLEKR</sequence>
<evidence type="ECO:0000313" key="3">
    <source>
        <dbReference type="Proteomes" id="UP001589854"/>
    </source>
</evidence>
<proteinExistence type="predicted"/>
<comment type="caution">
    <text evidence="2">The sequence shown here is derived from an EMBL/GenBank/DDBJ whole genome shotgun (WGS) entry which is preliminary data.</text>
</comment>
<evidence type="ECO:0000313" key="2">
    <source>
        <dbReference type="EMBL" id="MFC0272452.1"/>
    </source>
</evidence>
<name>A0ABV6GFJ6_9BACI</name>
<protein>
    <recommendedName>
        <fullName evidence="4">Sporulation protein</fullName>
    </recommendedName>
</protein>
<dbReference type="EMBL" id="JBHLVO010000010">
    <property type="protein sequence ID" value="MFC0272452.1"/>
    <property type="molecule type" value="Genomic_DNA"/>
</dbReference>
<accession>A0ABV6GFJ6</accession>
<gene>
    <name evidence="2" type="ORF">ACFFIX_13505</name>
</gene>
<reference evidence="2 3" key="1">
    <citation type="submission" date="2024-09" db="EMBL/GenBank/DDBJ databases">
        <authorList>
            <person name="Sun Q."/>
            <person name="Mori K."/>
        </authorList>
    </citation>
    <scope>NUCLEOTIDE SEQUENCE [LARGE SCALE GENOMIC DNA]</scope>
    <source>
        <strain evidence="2 3">CCM 7228</strain>
    </source>
</reference>